<protein>
    <submittedName>
        <fullName evidence="1">Uncharacterized protein</fullName>
    </submittedName>
</protein>
<keyword evidence="2" id="KW-1185">Reference proteome</keyword>
<evidence type="ECO:0000313" key="2">
    <source>
        <dbReference type="Proteomes" id="UP000002964"/>
    </source>
</evidence>
<reference evidence="2" key="1">
    <citation type="submission" date="2011-06" db="EMBL/GenBank/DDBJ databases">
        <authorList>
            <consortium name="US DOE Joint Genome Institute (JGI-PGF)"/>
            <person name="Lucas S."/>
            <person name="Han J."/>
            <person name="Lapidus A."/>
            <person name="Cheng J.-F."/>
            <person name="Goodwin L."/>
            <person name="Pitluck S."/>
            <person name="Peters L."/>
            <person name="Land M.L."/>
            <person name="Hauser L."/>
            <person name="Vogl K."/>
            <person name="Liu Z."/>
            <person name="Overmann J."/>
            <person name="Frigaard N.-U."/>
            <person name="Bryant D.A."/>
            <person name="Woyke T.J."/>
        </authorList>
    </citation>
    <scope>NUCLEOTIDE SEQUENCE [LARGE SCALE GENOMIC DNA]</scope>
    <source>
        <strain evidence="2">970</strain>
    </source>
</reference>
<organism evidence="1 2">
    <name type="scientific">Thiorhodovibrio frisius</name>
    <dbReference type="NCBI Taxonomy" id="631362"/>
    <lineage>
        <taxon>Bacteria</taxon>
        <taxon>Pseudomonadati</taxon>
        <taxon>Pseudomonadota</taxon>
        <taxon>Gammaproteobacteria</taxon>
        <taxon>Chromatiales</taxon>
        <taxon>Chromatiaceae</taxon>
        <taxon>Thiorhodovibrio</taxon>
    </lineage>
</organism>
<dbReference type="Proteomes" id="UP000002964">
    <property type="component" value="Unassembled WGS sequence"/>
</dbReference>
<dbReference type="RefSeq" id="WP_009147466.1">
    <property type="nucleotide sequence ID" value="NZ_CP121471.1"/>
</dbReference>
<dbReference type="EMBL" id="JH603168">
    <property type="protein sequence ID" value="EIC23382.1"/>
    <property type="molecule type" value="Genomic_DNA"/>
</dbReference>
<gene>
    <name evidence="1" type="ORF">Thi970DRAFT_01044</name>
</gene>
<reference evidence="1 2" key="2">
    <citation type="submission" date="2011-11" db="EMBL/GenBank/DDBJ databases">
        <authorList>
            <consortium name="US DOE Joint Genome Institute"/>
            <person name="Lucas S."/>
            <person name="Han J."/>
            <person name="Lapidus A."/>
            <person name="Cheng J.-F."/>
            <person name="Goodwin L."/>
            <person name="Pitluck S."/>
            <person name="Peters L."/>
            <person name="Ovchinnikova G."/>
            <person name="Zhang X."/>
            <person name="Detter J.C."/>
            <person name="Han C."/>
            <person name="Tapia R."/>
            <person name="Land M."/>
            <person name="Hauser L."/>
            <person name="Kyrpides N."/>
            <person name="Ivanova N."/>
            <person name="Pagani I."/>
            <person name="Vogl K."/>
            <person name="Liu Z."/>
            <person name="Overmann J."/>
            <person name="Frigaard N.-U."/>
            <person name="Bryant D."/>
            <person name="Woyke T."/>
        </authorList>
    </citation>
    <scope>NUCLEOTIDE SEQUENCE [LARGE SCALE GENOMIC DNA]</scope>
    <source>
        <strain evidence="1 2">970</strain>
    </source>
</reference>
<sequence>MRFFVKAPVQFPLVLLCLWLPISLIGVDAVAAEPAELSQGQPHTPVPGTAEHRAILDALRDEEPRWL</sequence>
<name>H8YY56_9GAMM</name>
<evidence type="ECO:0000313" key="1">
    <source>
        <dbReference type="EMBL" id="EIC23382.1"/>
    </source>
</evidence>
<proteinExistence type="predicted"/>
<accession>H8YY56</accession>
<dbReference type="AlphaFoldDB" id="H8YY56"/>
<dbReference type="STRING" id="631362.Thi970DRAFT_01044"/>
<dbReference type="HOGENOM" id="CLU_2811132_0_0_6"/>